<dbReference type="PROSITE" id="PS50006">
    <property type="entry name" value="FHA_DOMAIN"/>
    <property type="match status" value="1"/>
</dbReference>
<dbReference type="Proteomes" id="UP001501821">
    <property type="component" value="Unassembled WGS sequence"/>
</dbReference>
<proteinExistence type="predicted"/>
<dbReference type="RefSeq" id="WP_344776975.1">
    <property type="nucleotide sequence ID" value="NZ_BAABAH010000012.1"/>
</dbReference>
<dbReference type="InterPro" id="IPR008984">
    <property type="entry name" value="SMAD_FHA_dom_sf"/>
</dbReference>
<gene>
    <name evidence="4" type="ORF">GCM10022242_30560</name>
</gene>
<evidence type="ECO:0000313" key="4">
    <source>
        <dbReference type="EMBL" id="GAA3827207.1"/>
    </source>
</evidence>
<protein>
    <recommendedName>
        <fullName evidence="3">FHA domain-containing protein</fullName>
    </recommendedName>
</protein>
<dbReference type="Pfam" id="PF00498">
    <property type="entry name" value="FHA"/>
    <property type="match status" value="1"/>
</dbReference>
<accession>A0ABP7IU66</accession>
<sequence length="331" mass="34600">MIGHDRTGVQPGEGIVARFGAVAAAIGPGPDAFTDPLLDLLAEPAAPVELLWSVAALVASRRPDVPPFVLLVGDREDRRVVRYGTARVLFDGAEPGSGDVWTWREDPVPAGTHTVALTVVDGPVTPHPHTNLRDGTSRGTGLVLQVDGGGPRVPTPPTKPAPPRSPGAQPVASQAGFAPVTPAHPLDEPTPALGRGAPVPAPPISEVVPGDTVVLAADLLALESADGRRIPLDRDYVIGRNPRQDPSVTAGSASPVRVPEDDNLVSRVHAFVDVRGDAVVVRDSASANGTFFARPGDREWTRIGREPVQLALGWSIRIGRQVYTVVGKDSG</sequence>
<dbReference type="CDD" id="cd00060">
    <property type="entry name" value="FHA"/>
    <property type="match status" value="1"/>
</dbReference>
<organism evidence="4 5">
    <name type="scientific">Nocardioides panacisoli</name>
    <dbReference type="NCBI Taxonomy" id="627624"/>
    <lineage>
        <taxon>Bacteria</taxon>
        <taxon>Bacillati</taxon>
        <taxon>Actinomycetota</taxon>
        <taxon>Actinomycetes</taxon>
        <taxon>Propionibacteriales</taxon>
        <taxon>Nocardioidaceae</taxon>
        <taxon>Nocardioides</taxon>
    </lineage>
</organism>
<dbReference type="Gene3D" id="2.60.200.20">
    <property type="match status" value="1"/>
</dbReference>
<feature type="region of interest" description="Disordered" evidence="2">
    <location>
        <begin position="145"/>
        <end position="198"/>
    </location>
</feature>
<comment type="caution">
    <text evidence="4">The sequence shown here is derived from an EMBL/GenBank/DDBJ whole genome shotgun (WGS) entry which is preliminary data.</text>
</comment>
<feature type="compositionally biased region" description="Pro residues" evidence="2">
    <location>
        <begin position="153"/>
        <end position="165"/>
    </location>
</feature>
<evidence type="ECO:0000259" key="3">
    <source>
        <dbReference type="PROSITE" id="PS50006"/>
    </source>
</evidence>
<keyword evidence="5" id="KW-1185">Reference proteome</keyword>
<reference evidence="5" key="1">
    <citation type="journal article" date="2019" name="Int. J. Syst. Evol. Microbiol.">
        <title>The Global Catalogue of Microorganisms (GCM) 10K type strain sequencing project: providing services to taxonomists for standard genome sequencing and annotation.</title>
        <authorList>
            <consortium name="The Broad Institute Genomics Platform"/>
            <consortium name="The Broad Institute Genome Sequencing Center for Infectious Disease"/>
            <person name="Wu L."/>
            <person name="Ma J."/>
        </authorList>
    </citation>
    <scope>NUCLEOTIDE SEQUENCE [LARGE SCALE GENOMIC DNA]</scope>
    <source>
        <strain evidence="5">JCM 16953</strain>
    </source>
</reference>
<name>A0ABP7IU66_9ACTN</name>
<dbReference type="SUPFAM" id="SSF49879">
    <property type="entry name" value="SMAD/FHA domain"/>
    <property type="match status" value="1"/>
</dbReference>
<keyword evidence="1" id="KW-0597">Phosphoprotein</keyword>
<evidence type="ECO:0000256" key="1">
    <source>
        <dbReference type="ARBA" id="ARBA00022553"/>
    </source>
</evidence>
<evidence type="ECO:0000313" key="5">
    <source>
        <dbReference type="Proteomes" id="UP001501821"/>
    </source>
</evidence>
<feature type="domain" description="FHA" evidence="3">
    <location>
        <begin position="236"/>
        <end position="292"/>
    </location>
</feature>
<dbReference type="EMBL" id="BAABAH010000012">
    <property type="protein sequence ID" value="GAA3827207.1"/>
    <property type="molecule type" value="Genomic_DNA"/>
</dbReference>
<evidence type="ECO:0000256" key="2">
    <source>
        <dbReference type="SAM" id="MobiDB-lite"/>
    </source>
</evidence>
<dbReference type="InterPro" id="IPR000253">
    <property type="entry name" value="FHA_dom"/>
</dbReference>